<evidence type="ECO:0000313" key="1">
    <source>
        <dbReference type="EMBL" id="SEN29436.1"/>
    </source>
</evidence>
<dbReference type="InterPro" id="IPR021146">
    <property type="entry name" value="Phage_gp6-like_head-tail"/>
</dbReference>
<gene>
    <name evidence="1" type="ORF">SAMN04488103_104123</name>
</gene>
<reference evidence="1 2" key="1">
    <citation type="submission" date="2016-10" db="EMBL/GenBank/DDBJ databases">
        <authorList>
            <person name="de Groot N.N."/>
        </authorList>
    </citation>
    <scope>NUCLEOTIDE SEQUENCE [LARGE SCALE GENOMIC DNA]</scope>
    <source>
        <strain evidence="1 2">DSM 3857</strain>
    </source>
</reference>
<name>A0A1H8FCW2_9RHOB</name>
<dbReference type="RefSeq" id="WP_091300560.1">
    <property type="nucleotide sequence ID" value="NZ_FOCE01000004.1"/>
</dbReference>
<dbReference type="AlphaFoldDB" id="A0A1H8FCW2"/>
<dbReference type="OrthoDB" id="8452228at2"/>
<dbReference type="EMBL" id="FOCE01000004">
    <property type="protein sequence ID" value="SEN29436.1"/>
    <property type="molecule type" value="Genomic_DNA"/>
</dbReference>
<evidence type="ECO:0000313" key="2">
    <source>
        <dbReference type="Proteomes" id="UP000198761"/>
    </source>
</evidence>
<sequence>MPVPDPLILLDEAKRHLRIDSDDDLLAVEGMVEAALEYLASIGVSLDYDLFENPMPAPLKQAALMLVARFYGRRGEDEPIGLDPVIDRLIAPYREIAL</sequence>
<dbReference type="Pfam" id="PF05135">
    <property type="entry name" value="Phage_connect_1"/>
    <property type="match status" value="1"/>
</dbReference>
<dbReference type="NCBIfam" id="TIGR01560">
    <property type="entry name" value="put_DNA_pack"/>
    <property type="match status" value="1"/>
</dbReference>
<accession>A0A1H8FCW2</accession>
<proteinExistence type="predicted"/>
<keyword evidence="2" id="KW-1185">Reference proteome</keyword>
<dbReference type="CDD" id="cd08054">
    <property type="entry name" value="gp6"/>
    <property type="match status" value="1"/>
</dbReference>
<dbReference type="Proteomes" id="UP000198761">
    <property type="component" value="Unassembled WGS sequence"/>
</dbReference>
<dbReference type="STRING" id="933059.SAMN04488103_104123"/>
<dbReference type="Gene3D" id="1.10.3230.30">
    <property type="entry name" value="Phage gp6-like head-tail connector protein"/>
    <property type="match status" value="1"/>
</dbReference>
<dbReference type="InterPro" id="IPR006450">
    <property type="entry name" value="Phage_HK97_gp6-like"/>
</dbReference>
<protein>
    <submittedName>
        <fullName evidence="1">Phage gp6-like head-tail connector protein</fullName>
    </submittedName>
</protein>
<organism evidence="1 2">
    <name type="scientific">Gemmobacter aquatilis</name>
    <dbReference type="NCBI Taxonomy" id="933059"/>
    <lineage>
        <taxon>Bacteria</taxon>
        <taxon>Pseudomonadati</taxon>
        <taxon>Pseudomonadota</taxon>
        <taxon>Alphaproteobacteria</taxon>
        <taxon>Rhodobacterales</taxon>
        <taxon>Paracoccaceae</taxon>
        <taxon>Gemmobacter</taxon>
    </lineage>
</organism>